<sequence length="257" mass="28941">MKSRALLGYTGYVGSTLRQSNHYTAVFNSTNIQSIDGKEFDQIIIAAAPAEKWRANQHSVADLLNIEKLIGHLKQVSARQAVLISTVDVYPDPIGVNETNQIDADQNHPYGRHRLLLEREVAGLFATKIIRLPGLFGNGLKKNIIFDYLNDNQIEKIDTRSQFQFYNMARLAYDIERIVENDHMSVVNLTVEPVKAAQVSLACTGREHKNHPLKAPPRYDVKSIYAEQFGGRNGYFYSANECLTDIAAFSKVQRENA</sequence>
<evidence type="ECO:0008006" key="3">
    <source>
        <dbReference type="Google" id="ProtNLM"/>
    </source>
</evidence>
<comment type="caution">
    <text evidence="1">The sequence shown here is derived from an EMBL/GenBank/DDBJ whole genome shotgun (WGS) entry which is preliminary data.</text>
</comment>
<reference evidence="2" key="1">
    <citation type="journal article" date="2019" name="Int. J. Syst. Evol. Microbiol.">
        <title>The Global Catalogue of Microorganisms (GCM) 10K type strain sequencing project: providing services to taxonomists for standard genome sequencing and annotation.</title>
        <authorList>
            <consortium name="The Broad Institute Genomics Platform"/>
            <consortium name="The Broad Institute Genome Sequencing Center for Infectious Disease"/>
            <person name="Wu L."/>
            <person name="Ma J."/>
        </authorList>
    </citation>
    <scope>NUCLEOTIDE SEQUENCE [LARGE SCALE GENOMIC DNA]</scope>
    <source>
        <strain evidence="2">KCTC 12861</strain>
    </source>
</reference>
<dbReference type="Proteomes" id="UP000637980">
    <property type="component" value="Unassembled WGS sequence"/>
</dbReference>
<name>A0ABQ3EUP7_9HYPH</name>
<evidence type="ECO:0000313" key="2">
    <source>
        <dbReference type="Proteomes" id="UP000637980"/>
    </source>
</evidence>
<evidence type="ECO:0000313" key="1">
    <source>
        <dbReference type="EMBL" id="GHB47858.1"/>
    </source>
</evidence>
<keyword evidence="2" id="KW-1185">Reference proteome</keyword>
<dbReference type="EMBL" id="BMXE01000010">
    <property type="protein sequence ID" value="GHB47858.1"/>
    <property type="molecule type" value="Genomic_DNA"/>
</dbReference>
<dbReference type="SUPFAM" id="SSF51735">
    <property type="entry name" value="NAD(P)-binding Rossmann-fold domains"/>
    <property type="match status" value="1"/>
</dbReference>
<protein>
    <recommendedName>
        <fullName evidence="3">Pyridine nucleotide transhydrogenase</fullName>
    </recommendedName>
</protein>
<gene>
    <name evidence="1" type="ORF">GCM10007094_41460</name>
</gene>
<dbReference type="Gene3D" id="3.40.50.720">
    <property type="entry name" value="NAD(P)-binding Rossmann-like Domain"/>
    <property type="match status" value="1"/>
</dbReference>
<proteinExistence type="predicted"/>
<dbReference type="InterPro" id="IPR036291">
    <property type="entry name" value="NAD(P)-bd_dom_sf"/>
</dbReference>
<accession>A0ABQ3EUP7</accession>
<dbReference type="RefSeq" id="WP_189438719.1">
    <property type="nucleotide sequence ID" value="NZ_BMXE01000010.1"/>
</dbReference>
<organism evidence="1 2">
    <name type="scientific">Pseudovibrio japonicus</name>
    <dbReference type="NCBI Taxonomy" id="366534"/>
    <lineage>
        <taxon>Bacteria</taxon>
        <taxon>Pseudomonadati</taxon>
        <taxon>Pseudomonadota</taxon>
        <taxon>Alphaproteobacteria</taxon>
        <taxon>Hyphomicrobiales</taxon>
        <taxon>Stappiaceae</taxon>
        <taxon>Pseudovibrio</taxon>
    </lineage>
</organism>